<dbReference type="Gene3D" id="1.10.8.60">
    <property type="match status" value="1"/>
</dbReference>
<dbReference type="CDD" id="cd19503">
    <property type="entry name" value="RecA-like_CDC48_NLV2_r1-like"/>
    <property type="match status" value="1"/>
</dbReference>
<protein>
    <recommendedName>
        <fullName evidence="2">AAA+ ATPase domain-containing protein</fullName>
    </recommendedName>
</protein>
<keyword evidence="4" id="KW-1185">Reference proteome</keyword>
<sequence>MESSNGSTTGGREWMAEDAIAGNAEAVRALRELIMYPLLYSQESQKLGLKWPRGLLLYGPPGTGKTSLVRAVVQECGAHLTVISPHSVHRAHTGESERVLREAFAKASSHANLGKPSVIFIDEIDVLCPRRDSRREQDVRVASQLFMLMDSNKSVSTSGLHVVVVASTNRVDTLDPALRRSGRFDAEIEVTTPNEDERFHILNVWCSSWSIYYYLTKFTRIIPTFMDSTIIIRTKVVKVVRRTQGDRVFPAPEAQGAKKRSPDSGESHYLDKITYTVL</sequence>
<dbReference type="InterPro" id="IPR003959">
    <property type="entry name" value="ATPase_AAA_core"/>
</dbReference>
<proteinExistence type="predicted"/>
<evidence type="ECO:0000256" key="1">
    <source>
        <dbReference type="ARBA" id="ARBA00004474"/>
    </source>
</evidence>
<dbReference type="GO" id="GO:0005524">
    <property type="term" value="F:ATP binding"/>
    <property type="evidence" value="ECO:0007669"/>
    <property type="project" value="InterPro"/>
</dbReference>
<dbReference type="SMART" id="SM00382">
    <property type="entry name" value="AAA"/>
    <property type="match status" value="1"/>
</dbReference>
<dbReference type="InterPro" id="IPR003593">
    <property type="entry name" value="AAA+_ATPase"/>
</dbReference>
<name>A0AAV0CDB6_9ASTE</name>
<dbReference type="Gene3D" id="3.40.50.300">
    <property type="entry name" value="P-loop containing nucleotide triphosphate hydrolases"/>
    <property type="match status" value="1"/>
</dbReference>
<dbReference type="InterPro" id="IPR027417">
    <property type="entry name" value="P-loop_NTPase"/>
</dbReference>
<comment type="caution">
    <text evidence="3">The sequence shown here is derived from an EMBL/GenBank/DDBJ whole genome shotgun (WGS) entry which is preliminary data.</text>
</comment>
<dbReference type="GO" id="GO:0016887">
    <property type="term" value="F:ATP hydrolysis activity"/>
    <property type="evidence" value="ECO:0007669"/>
    <property type="project" value="InterPro"/>
</dbReference>
<reference evidence="3" key="1">
    <citation type="submission" date="2022-07" db="EMBL/GenBank/DDBJ databases">
        <authorList>
            <person name="Macas J."/>
            <person name="Novak P."/>
            <person name="Neumann P."/>
        </authorList>
    </citation>
    <scope>NUCLEOTIDE SEQUENCE</scope>
</reference>
<dbReference type="GO" id="GO:0009536">
    <property type="term" value="C:plastid"/>
    <property type="evidence" value="ECO:0007669"/>
    <property type="project" value="UniProtKB-SubCell"/>
</dbReference>
<gene>
    <name evidence="3" type="ORF">CEPIT_LOCUS4286</name>
</gene>
<dbReference type="SUPFAM" id="SSF52540">
    <property type="entry name" value="P-loop containing nucleoside triphosphate hydrolases"/>
    <property type="match status" value="1"/>
</dbReference>
<dbReference type="EMBL" id="CAMAPF010000022">
    <property type="protein sequence ID" value="CAH9072388.1"/>
    <property type="molecule type" value="Genomic_DNA"/>
</dbReference>
<dbReference type="Proteomes" id="UP001152523">
    <property type="component" value="Unassembled WGS sequence"/>
</dbReference>
<accession>A0AAV0CDB6</accession>
<dbReference type="PANTHER" id="PTHR23077:SF117">
    <property type="entry name" value="AAA+ ATPASE DOMAIN-CONTAINING PROTEIN"/>
    <property type="match status" value="1"/>
</dbReference>
<dbReference type="AlphaFoldDB" id="A0AAV0CDB6"/>
<dbReference type="PANTHER" id="PTHR23077">
    <property type="entry name" value="AAA-FAMILY ATPASE"/>
    <property type="match status" value="1"/>
</dbReference>
<dbReference type="Pfam" id="PF00004">
    <property type="entry name" value="AAA"/>
    <property type="match status" value="1"/>
</dbReference>
<dbReference type="FunFam" id="3.40.50.300:FF:001439">
    <property type="entry name" value="Cell division control protein 48 homolog B"/>
    <property type="match status" value="1"/>
</dbReference>
<organism evidence="3 4">
    <name type="scientific">Cuscuta epithymum</name>
    <dbReference type="NCBI Taxonomy" id="186058"/>
    <lineage>
        <taxon>Eukaryota</taxon>
        <taxon>Viridiplantae</taxon>
        <taxon>Streptophyta</taxon>
        <taxon>Embryophyta</taxon>
        <taxon>Tracheophyta</taxon>
        <taxon>Spermatophyta</taxon>
        <taxon>Magnoliopsida</taxon>
        <taxon>eudicotyledons</taxon>
        <taxon>Gunneridae</taxon>
        <taxon>Pentapetalae</taxon>
        <taxon>asterids</taxon>
        <taxon>lamiids</taxon>
        <taxon>Solanales</taxon>
        <taxon>Convolvulaceae</taxon>
        <taxon>Cuscuteae</taxon>
        <taxon>Cuscuta</taxon>
        <taxon>Cuscuta subgen. Cuscuta</taxon>
    </lineage>
</organism>
<comment type="subcellular location">
    <subcellularLocation>
        <location evidence="1">Plastid</location>
    </subcellularLocation>
</comment>
<feature type="domain" description="AAA+ ATPase" evidence="2">
    <location>
        <begin position="51"/>
        <end position="194"/>
    </location>
</feature>
<dbReference type="InterPro" id="IPR050168">
    <property type="entry name" value="AAA_ATPase_domain"/>
</dbReference>
<evidence type="ECO:0000313" key="4">
    <source>
        <dbReference type="Proteomes" id="UP001152523"/>
    </source>
</evidence>
<evidence type="ECO:0000313" key="3">
    <source>
        <dbReference type="EMBL" id="CAH9072388.1"/>
    </source>
</evidence>
<evidence type="ECO:0000259" key="2">
    <source>
        <dbReference type="SMART" id="SM00382"/>
    </source>
</evidence>